<proteinExistence type="predicted"/>
<dbReference type="OrthoDB" id="10366782at2759"/>
<keyword evidence="2" id="KW-1185">Reference proteome</keyword>
<evidence type="ECO:0000313" key="2">
    <source>
        <dbReference type="Proteomes" id="UP000217790"/>
    </source>
</evidence>
<evidence type="ECO:0000313" key="1">
    <source>
        <dbReference type="EMBL" id="PBL02869.1"/>
    </source>
</evidence>
<gene>
    <name evidence="1" type="ORF">ARMGADRAFT_1006188</name>
</gene>
<reference evidence="2" key="1">
    <citation type="journal article" date="2017" name="Nat. Ecol. Evol.">
        <title>Genome expansion and lineage-specific genetic innovations in the forest pathogenic fungi Armillaria.</title>
        <authorList>
            <person name="Sipos G."/>
            <person name="Prasanna A.N."/>
            <person name="Walter M.C."/>
            <person name="O'Connor E."/>
            <person name="Balint B."/>
            <person name="Krizsan K."/>
            <person name="Kiss B."/>
            <person name="Hess J."/>
            <person name="Varga T."/>
            <person name="Slot J."/>
            <person name="Riley R."/>
            <person name="Boka B."/>
            <person name="Rigling D."/>
            <person name="Barry K."/>
            <person name="Lee J."/>
            <person name="Mihaltcheva S."/>
            <person name="LaButti K."/>
            <person name="Lipzen A."/>
            <person name="Waldron R."/>
            <person name="Moloney N.M."/>
            <person name="Sperisen C."/>
            <person name="Kredics L."/>
            <person name="Vagvoelgyi C."/>
            <person name="Patrignani A."/>
            <person name="Fitzpatrick D."/>
            <person name="Nagy I."/>
            <person name="Doyle S."/>
            <person name="Anderson J.B."/>
            <person name="Grigoriev I.V."/>
            <person name="Gueldener U."/>
            <person name="Muensterkoetter M."/>
            <person name="Nagy L.G."/>
        </authorList>
    </citation>
    <scope>NUCLEOTIDE SEQUENCE [LARGE SCALE GENOMIC DNA]</scope>
    <source>
        <strain evidence="2">Ar21-2</strain>
    </source>
</reference>
<sequence>MWCMEPVPLVLSFLFLFRFSASGIFLSLQVKISQPVFQRKFLLIQRRSNGRSFGVTGLYERTRFLQERCQGFYALLCSKNVRQVYVSRDLA</sequence>
<protein>
    <submittedName>
        <fullName evidence="1">Uncharacterized protein</fullName>
    </submittedName>
</protein>
<dbReference type="InParanoid" id="A0A2H3EJD1"/>
<name>A0A2H3EJD1_ARMGA</name>
<accession>A0A2H3EJD1</accession>
<dbReference type="AlphaFoldDB" id="A0A2H3EJD1"/>
<dbReference type="Proteomes" id="UP000217790">
    <property type="component" value="Unassembled WGS sequence"/>
</dbReference>
<dbReference type="EMBL" id="KZ293645">
    <property type="protein sequence ID" value="PBL02869.1"/>
    <property type="molecule type" value="Genomic_DNA"/>
</dbReference>
<organism evidence="1 2">
    <name type="scientific">Armillaria gallica</name>
    <name type="common">Bulbous honey fungus</name>
    <name type="synonym">Armillaria bulbosa</name>
    <dbReference type="NCBI Taxonomy" id="47427"/>
    <lineage>
        <taxon>Eukaryota</taxon>
        <taxon>Fungi</taxon>
        <taxon>Dikarya</taxon>
        <taxon>Basidiomycota</taxon>
        <taxon>Agaricomycotina</taxon>
        <taxon>Agaricomycetes</taxon>
        <taxon>Agaricomycetidae</taxon>
        <taxon>Agaricales</taxon>
        <taxon>Marasmiineae</taxon>
        <taxon>Physalacriaceae</taxon>
        <taxon>Armillaria</taxon>
    </lineage>
</organism>